<evidence type="ECO:0000313" key="2">
    <source>
        <dbReference type="Proteomes" id="UP000593560"/>
    </source>
</evidence>
<protein>
    <submittedName>
        <fullName evidence="1">Uncharacterized protein</fullName>
    </submittedName>
</protein>
<organism evidence="1 2">
    <name type="scientific">Gossypium harknessii</name>
    <dbReference type="NCBI Taxonomy" id="34285"/>
    <lineage>
        <taxon>Eukaryota</taxon>
        <taxon>Viridiplantae</taxon>
        <taxon>Streptophyta</taxon>
        <taxon>Embryophyta</taxon>
        <taxon>Tracheophyta</taxon>
        <taxon>Spermatophyta</taxon>
        <taxon>Magnoliopsida</taxon>
        <taxon>eudicotyledons</taxon>
        <taxon>Gunneridae</taxon>
        <taxon>Pentapetalae</taxon>
        <taxon>rosids</taxon>
        <taxon>malvids</taxon>
        <taxon>Malvales</taxon>
        <taxon>Malvaceae</taxon>
        <taxon>Malvoideae</taxon>
        <taxon>Gossypium</taxon>
    </lineage>
</organism>
<feature type="non-terminal residue" evidence="1">
    <location>
        <position position="1"/>
    </location>
</feature>
<dbReference type="AlphaFoldDB" id="A0A7J9H0K5"/>
<name>A0A7J9H0K5_9ROSI</name>
<accession>A0A7J9H0K5</accession>
<keyword evidence="2" id="KW-1185">Reference proteome</keyword>
<reference evidence="1 2" key="1">
    <citation type="journal article" date="2019" name="Genome Biol. Evol.">
        <title>Insights into the evolution of the New World diploid cottons (Gossypium, subgenus Houzingenia) based on genome sequencing.</title>
        <authorList>
            <person name="Grover C.E."/>
            <person name="Arick M.A. 2nd"/>
            <person name="Thrash A."/>
            <person name="Conover J.L."/>
            <person name="Sanders W.S."/>
            <person name="Peterson D.G."/>
            <person name="Frelichowski J.E."/>
            <person name="Scheffler J.A."/>
            <person name="Scheffler B.E."/>
            <person name="Wendel J.F."/>
        </authorList>
    </citation>
    <scope>NUCLEOTIDE SEQUENCE [LARGE SCALE GENOMIC DNA]</scope>
    <source>
        <strain evidence="1">0</strain>
        <tissue evidence="1">Leaf</tissue>
    </source>
</reference>
<dbReference type="OrthoDB" id="989055at2759"/>
<evidence type="ECO:0000313" key="1">
    <source>
        <dbReference type="EMBL" id="MBA0803376.1"/>
    </source>
</evidence>
<proteinExistence type="predicted"/>
<sequence>AKKEGHEPSCLEKFRFQHLWKDVSDKLSSEVAEQVYVRNKWDEACKRVKDSMPTPKSSFEPQDNIALENEVYTQVFGPDNDEKMLGYGSGMTKSRLFGYGSVTCGSQSTSTISTLIEEMSTKHVKQIQTIQAEQAIREKTLLEEAKLMDIMDACEKKYRALLNECMAKGMSREHLGAKAEKNEPKSDK</sequence>
<dbReference type="EMBL" id="JABFAD010000007">
    <property type="protein sequence ID" value="MBA0803376.1"/>
    <property type="molecule type" value="Genomic_DNA"/>
</dbReference>
<gene>
    <name evidence="1" type="ORF">Gohar_013591</name>
</gene>
<comment type="caution">
    <text evidence="1">The sequence shown here is derived from an EMBL/GenBank/DDBJ whole genome shotgun (WGS) entry which is preliminary data.</text>
</comment>
<dbReference type="Proteomes" id="UP000593560">
    <property type="component" value="Unassembled WGS sequence"/>
</dbReference>